<name>A0A285X5W6_9FLAO</name>
<feature type="binding site" evidence="8">
    <location>
        <begin position="312"/>
        <end position="314"/>
    </location>
    <ligand>
        <name>GTP</name>
        <dbReference type="ChEBI" id="CHEBI:37565"/>
    </ligand>
</feature>
<dbReference type="NCBIfam" id="NF008955">
    <property type="entry name" value="PRK12297.1"/>
    <property type="match status" value="1"/>
</dbReference>
<comment type="function">
    <text evidence="8">An essential GTPase which binds GTP, GDP and possibly (p)ppGpp with moderate affinity, with high nucleotide exchange rates and a fairly low GTP hydrolysis rate. Plays a role in control of the cell cycle, stress response, ribosome biogenesis and in those bacteria that undergo differentiation, in morphogenesis control.</text>
</comment>
<dbReference type="EC" id="3.6.5.-" evidence="8"/>
<feature type="binding site" evidence="8">
    <location>
        <begin position="169"/>
        <end position="176"/>
    </location>
    <ligand>
        <name>GTP</name>
        <dbReference type="ChEBI" id="CHEBI:37565"/>
    </ligand>
</feature>
<feature type="domain" description="Obg" evidence="10">
    <location>
        <begin position="4"/>
        <end position="162"/>
    </location>
</feature>
<keyword evidence="3 8" id="KW-0479">Metal-binding</keyword>
<dbReference type="GO" id="GO:0000287">
    <property type="term" value="F:magnesium ion binding"/>
    <property type="evidence" value="ECO:0007669"/>
    <property type="project" value="InterPro"/>
</dbReference>
<dbReference type="InterPro" id="IPR006073">
    <property type="entry name" value="GTP-bd"/>
</dbReference>
<dbReference type="GO" id="GO:0005525">
    <property type="term" value="F:GTP binding"/>
    <property type="evidence" value="ECO:0007669"/>
    <property type="project" value="UniProtKB-UniRule"/>
</dbReference>
<feature type="binding site" evidence="8">
    <location>
        <position position="196"/>
    </location>
    <ligand>
        <name>Mg(2+)</name>
        <dbReference type="ChEBI" id="CHEBI:18420"/>
    </ligand>
</feature>
<keyword evidence="5 8" id="KW-0378">Hydrolase</keyword>
<comment type="subunit">
    <text evidence="8">Monomer.</text>
</comment>
<dbReference type="NCBIfam" id="TIGR00231">
    <property type="entry name" value="small_GTP"/>
    <property type="match status" value="1"/>
</dbReference>
<keyword evidence="12" id="KW-1185">Reference proteome</keyword>
<organism evidence="11 12">
    <name type="scientific">Salinimicrobium sediminis</name>
    <dbReference type="NCBI Taxonomy" id="1343891"/>
    <lineage>
        <taxon>Bacteria</taxon>
        <taxon>Pseudomonadati</taxon>
        <taxon>Bacteroidota</taxon>
        <taxon>Flavobacteriia</taxon>
        <taxon>Flavobacteriales</taxon>
        <taxon>Flavobacteriaceae</taxon>
        <taxon>Salinimicrobium</taxon>
    </lineage>
</organism>
<dbReference type="CDD" id="cd01898">
    <property type="entry name" value="Obg"/>
    <property type="match status" value="1"/>
</dbReference>
<dbReference type="NCBIfam" id="TIGR02729">
    <property type="entry name" value="Obg_CgtA"/>
    <property type="match status" value="1"/>
</dbReference>
<evidence type="ECO:0000256" key="4">
    <source>
        <dbReference type="ARBA" id="ARBA00022741"/>
    </source>
</evidence>
<evidence type="ECO:0000313" key="11">
    <source>
        <dbReference type="EMBL" id="SOC80712.1"/>
    </source>
</evidence>
<proteinExistence type="inferred from homology"/>
<comment type="subcellular location">
    <subcellularLocation>
        <location evidence="8">Cytoplasm</location>
    </subcellularLocation>
</comment>
<feature type="domain" description="OBG-type G" evidence="9">
    <location>
        <begin position="163"/>
        <end position="331"/>
    </location>
</feature>
<evidence type="ECO:0000256" key="6">
    <source>
        <dbReference type="ARBA" id="ARBA00022842"/>
    </source>
</evidence>
<keyword evidence="7 8" id="KW-0342">GTP-binding</keyword>
<dbReference type="PANTHER" id="PTHR11702:SF31">
    <property type="entry name" value="MITOCHONDRIAL RIBOSOME-ASSOCIATED GTPASE 2"/>
    <property type="match status" value="1"/>
</dbReference>
<evidence type="ECO:0000256" key="5">
    <source>
        <dbReference type="ARBA" id="ARBA00022801"/>
    </source>
</evidence>
<evidence type="ECO:0000259" key="9">
    <source>
        <dbReference type="PROSITE" id="PS51710"/>
    </source>
</evidence>
<accession>A0A285X5W6</accession>
<dbReference type="InterPro" id="IPR006074">
    <property type="entry name" value="GTP1-OBG_CS"/>
</dbReference>
<evidence type="ECO:0000256" key="2">
    <source>
        <dbReference type="ARBA" id="ARBA00022490"/>
    </source>
</evidence>
<evidence type="ECO:0000256" key="1">
    <source>
        <dbReference type="ARBA" id="ARBA00007699"/>
    </source>
</evidence>
<dbReference type="FunFam" id="2.70.210.12:FF:000001">
    <property type="entry name" value="GTPase Obg"/>
    <property type="match status" value="1"/>
</dbReference>
<reference evidence="12" key="1">
    <citation type="submission" date="2017-09" db="EMBL/GenBank/DDBJ databases">
        <authorList>
            <person name="Varghese N."/>
            <person name="Submissions S."/>
        </authorList>
    </citation>
    <scope>NUCLEOTIDE SEQUENCE [LARGE SCALE GENOMIC DNA]</scope>
    <source>
        <strain evidence="12">CGMCC 1.12641</strain>
    </source>
</reference>
<evidence type="ECO:0000256" key="7">
    <source>
        <dbReference type="ARBA" id="ARBA00023134"/>
    </source>
</evidence>
<feature type="binding site" evidence="8">
    <location>
        <position position="176"/>
    </location>
    <ligand>
        <name>Mg(2+)</name>
        <dbReference type="ChEBI" id="CHEBI:18420"/>
    </ligand>
</feature>
<sequence>MTEGNFVDYVKIHVSSGNGGKGSAHLHREKYVAKGGPDGGDGGRGGHVILRGNKNLWTLFHLKFKRHVKAGHGEHGSKQRSTGADGQDEIIDVPLGTVIRDTETQEVLHEITEDGQEIVVAEGGKGGLGNWHFKSSTNQTPRYAQPGIPGEEHDVTLELKILADVGLVGFPNAGKSTLLSVITAAKPKIADYEFTTLKPNLGIVEYRDFKTFVVADIPGIIEGAAEGKGIGHRFLRHIERNSTLLFLIPADAKDIKKQYEILLDELRRYNPEMLDKDRLIAISKSDMLDSELKAEIKKELDGSLGAPYIFISSVAQQGLTELKDKLWEMLNKETV</sequence>
<keyword evidence="6 8" id="KW-0460">Magnesium</keyword>
<dbReference type="Pfam" id="PF01018">
    <property type="entry name" value="GTP1_OBG"/>
    <property type="match status" value="1"/>
</dbReference>
<evidence type="ECO:0000256" key="8">
    <source>
        <dbReference type="HAMAP-Rule" id="MF_01454"/>
    </source>
</evidence>
<dbReference type="PROSITE" id="PS51710">
    <property type="entry name" value="G_OBG"/>
    <property type="match status" value="1"/>
</dbReference>
<dbReference type="SUPFAM" id="SSF82051">
    <property type="entry name" value="Obg GTP-binding protein N-terminal domain"/>
    <property type="match status" value="1"/>
</dbReference>
<dbReference type="InterPro" id="IPR005225">
    <property type="entry name" value="Small_GTP-bd"/>
</dbReference>
<dbReference type="EMBL" id="OCMF01000003">
    <property type="protein sequence ID" value="SOC80712.1"/>
    <property type="molecule type" value="Genomic_DNA"/>
</dbReference>
<dbReference type="GO" id="GO:0005737">
    <property type="term" value="C:cytoplasm"/>
    <property type="evidence" value="ECO:0007669"/>
    <property type="project" value="UniProtKB-SubCell"/>
</dbReference>
<dbReference type="InterPro" id="IPR014100">
    <property type="entry name" value="GTP-bd_Obg/CgtA"/>
</dbReference>
<feature type="binding site" evidence="8">
    <location>
        <begin position="216"/>
        <end position="219"/>
    </location>
    <ligand>
        <name>GTP</name>
        <dbReference type="ChEBI" id="CHEBI:37565"/>
    </ligand>
</feature>
<dbReference type="PROSITE" id="PS00905">
    <property type="entry name" value="GTP1_OBG"/>
    <property type="match status" value="1"/>
</dbReference>
<dbReference type="RefSeq" id="WP_097056506.1">
    <property type="nucleotide sequence ID" value="NZ_OCMF01000003.1"/>
</dbReference>
<dbReference type="InterPro" id="IPR027417">
    <property type="entry name" value="P-loop_NTPase"/>
</dbReference>
<dbReference type="InterPro" id="IPR006169">
    <property type="entry name" value="GTP1_OBG_dom"/>
</dbReference>
<dbReference type="PIRSF" id="PIRSF002401">
    <property type="entry name" value="GTP_bd_Obg/CgtA"/>
    <property type="match status" value="1"/>
</dbReference>
<dbReference type="GO" id="GO:0043022">
    <property type="term" value="F:ribosome binding"/>
    <property type="evidence" value="ECO:0007669"/>
    <property type="project" value="UniProtKB-ARBA"/>
</dbReference>
<dbReference type="OrthoDB" id="9807318at2"/>
<dbReference type="Gene3D" id="3.40.50.300">
    <property type="entry name" value="P-loop containing nucleotide triphosphate hydrolases"/>
    <property type="match status" value="1"/>
</dbReference>
<comment type="cofactor">
    <cofactor evidence="8">
        <name>Mg(2+)</name>
        <dbReference type="ChEBI" id="CHEBI:18420"/>
    </cofactor>
</comment>
<dbReference type="HAMAP" id="MF_01454">
    <property type="entry name" value="GTPase_Obg"/>
    <property type="match status" value="1"/>
</dbReference>
<evidence type="ECO:0000256" key="3">
    <source>
        <dbReference type="ARBA" id="ARBA00022723"/>
    </source>
</evidence>
<dbReference type="Proteomes" id="UP000219193">
    <property type="component" value="Unassembled WGS sequence"/>
</dbReference>
<dbReference type="InterPro" id="IPR036726">
    <property type="entry name" value="GTP1_OBG_dom_sf"/>
</dbReference>
<evidence type="ECO:0000259" key="10">
    <source>
        <dbReference type="PROSITE" id="PS51883"/>
    </source>
</evidence>
<protein>
    <recommendedName>
        <fullName evidence="8">GTPase Obg</fullName>
        <ecNumber evidence="8">3.6.5.-</ecNumber>
    </recommendedName>
    <alternativeName>
        <fullName evidence="8">GTP-binding protein Obg</fullName>
    </alternativeName>
</protein>
<keyword evidence="4 8" id="KW-0547">Nucleotide-binding</keyword>
<dbReference type="Pfam" id="PF01926">
    <property type="entry name" value="MMR_HSR1"/>
    <property type="match status" value="1"/>
</dbReference>
<dbReference type="InterPro" id="IPR031167">
    <property type="entry name" value="G_OBG"/>
</dbReference>
<gene>
    <name evidence="8" type="primary">obg</name>
    <name evidence="11" type="ORF">SAMN06296241_2268</name>
</gene>
<evidence type="ECO:0000313" key="12">
    <source>
        <dbReference type="Proteomes" id="UP000219193"/>
    </source>
</evidence>
<dbReference type="PANTHER" id="PTHR11702">
    <property type="entry name" value="DEVELOPMENTALLY REGULATED GTP-BINDING PROTEIN-RELATED"/>
    <property type="match status" value="1"/>
</dbReference>
<dbReference type="PROSITE" id="PS51883">
    <property type="entry name" value="OBG"/>
    <property type="match status" value="1"/>
</dbReference>
<feature type="binding site" evidence="8">
    <location>
        <begin position="194"/>
        <end position="198"/>
    </location>
    <ligand>
        <name>GTP</name>
        <dbReference type="ChEBI" id="CHEBI:37565"/>
    </ligand>
</feature>
<comment type="similarity">
    <text evidence="1 8">Belongs to the TRAFAC class OBG-HflX-like GTPase superfamily. OBG GTPase family.</text>
</comment>
<dbReference type="PRINTS" id="PR00326">
    <property type="entry name" value="GTP1OBG"/>
</dbReference>
<dbReference type="Gene3D" id="2.70.210.12">
    <property type="entry name" value="GTP1/OBG domain"/>
    <property type="match status" value="1"/>
</dbReference>
<dbReference type="SUPFAM" id="SSF52540">
    <property type="entry name" value="P-loop containing nucleoside triphosphate hydrolases"/>
    <property type="match status" value="1"/>
</dbReference>
<dbReference type="InterPro" id="IPR045086">
    <property type="entry name" value="OBG_GTPase"/>
</dbReference>
<dbReference type="GO" id="GO:0003924">
    <property type="term" value="F:GTPase activity"/>
    <property type="evidence" value="ECO:0007669"/>
    <property type="project" value="UniProtKB-UniRule"/>
</dbReference>
<dbReference type="GO" id="GO:0042254">
    <property type="term" value="P:ribosome biogenesis"/>
    <property type="evidence" value="ECO:0007669"/>
    <property type="project" value="UniProtKB-UniRule"/>
</dbReference>
<keyword evidence="2 8" id="KW-0963">Cytoplasm</keyword>
<dbReference type="AlphaFoldDB" id="A0A285X5W6"/>
<dbReference type="NCBIfam" id="NF008956">
    <property type="entry name" value="PRK12299.1"/>
    <property type="match status" value="1"/>
</dbReference>
<feature type="binding site" evidence="8">
    <location>
        <begin position="283"/>
        <end position="286"/>
    </location>
    <ligand>
        <name>GTP</name>
        <dbReference type="ChEBI" id="CHEBI:37565"/>
    </ligand>
</feature>